<keyword evidence="4 7" id="KW-0812">Transmembrane</keyword>
<feature type="transmembrane region" description="Helical" evidence="7">
    <location>
        <begin position="284"/>
        <end position="308"/>
    </location>
</feature>
<keyword evidence="9" id="KW-1185">Reference proteome</keyword>
<dbReference type="PANTHER" id="PTHR30250">
    <property type="entry name" value="PST FAMILY PREDICTED COLANIC ACID TRANSPORTER"/>
    <property type="match status" value="1"/>
</dbReference>
<feature type="transmembrane region" description="Helical" evidence="7">
    <location>
        <begin position="382"/>
        <end position="402"/>
    </location>
</feature>
<feature type="transmembrane region" description="Helical" evidence="7">
    <location>
        <begin position="356"/>
        <end position="376"/>
    </location>
</feature>
<sequence>MTVKPAKVRRALGLSLLNTAVGRLGTFVTGIVLARLLVPADFGVYAVALVALTALLSLNELGVSVAIVRWQGDPRRIAPTVTTISLASSTLLYAACFVAAPAFAAGMGVPEAAGVVRLLCLTVLVDGTVAAAVQLANREFRQGARLVVDLTNLVLTTGITVSLAATGHGAWSLAIGQVAGNVVSSVLLCKLVGLWPRFGFDRALARRLLAFGMPLAGASLLVFAMLNVDYVITGRMLGAVALGLYLQAFNLASWPVNMFSMVVRRVSLPAFAQVQDDPERRQEVLTRFTVLLAVAALPACALLGLLALPVVSTVYGWNWAESAVALQWLAVLGVVRIAAELAYDFLVALGRSRTTLWLQGGWLVVLLATLPFGAWFGGIEGVAVVHAAVAVLVALPAFALAVRRTGVRLGALAAALVRPALGCVALTVVVLAVRWLMSPSPLQLLLGGALAVAVYLPFVWSLRSEFRRLG</sequence>
<evidence type="ECO:0000256" key="4">
    <source>
        <dbReference type="ARBA" id="ARBA00022692"/>
    </source>
</evidence>
<organism evidence="8 9">
    <name type="scientific">Amycolatopsis suaedae</name>
    <dbReference type="NCBI Taxonomy" id="2510978"/>
    <lineage>
        <taxon>Bacteria</taxon>
        <taxon>Bacillati</taxon>
        <taxon>Actinomycetota</taxon>
        <taxon>Actinomycetes</taxon>
        <taxon>Pseudonocardiales</taxon>
        <taxon>Pseudonocardiaceae</taxon>
        <taxon>Amycolatopsis</taxon>
    </lineage>
</organism>
<feature type="transmembrane region" description="Helical" evidence="7">
    <location>
        <begin position="115"/>
        <end position="135"/>
    </location>
</feature>
<feature type="transmembrane region" description="Helical" evidence="7">
    <location>
        <begin position="147"/>
        <end position="165"/>
    </location>
</feature>
<feature type="transmembrane region" description="Helical" evidence="7">
    <location>
        <begin position="171"/>
        <end position="196"/>
    </location>
</feature>
<feature type="transmembrane region" description="Helical" evidence="7">
    <location>
        <begin position="80"/>
        <end position="103"/>
    </location>
</feature>
<accession>A0A4Q7J916</accession>
<evidence type="ECO:0000313" key="8">
    <source>
        <dbReference type="EMBL" id="RZQ64230.1"/>
    </source>
</evidence>
<gene>
    <name evidence="8" type="ORF">EWH70_09620</name>
</gene>
<comment type="subcellular location">
    <subcellularLocation>
        <location evidence="1">Cell membrane</location>
        <topology evidence="1">Multi-pass membrane protein</topology>
    </subcellularLocation>
</comment>
<dbReference type="RefSeq" id="WP_130474943.1">
    <property type="nucleotide sequence ID" value="NZ_SFCC01000004.1"/>
</dbReference>
<feature type="transmembrane region" description="Helical" evidence="7">
    <location>
        <begin position="208"/>
        <end position="232"/>
    </location>
</feature>
<evidence type="ECO:0000256" key="1">
    <source>
        <dbReference type="ARBA" id="ARBA00004651"/>
    </source>
</evidence>
<feature type="transmembrane region" description="Helical" evidence="7">
    <location>
        <begin position="442"/>
        <end position="462"/>
    </location>
</feature>
<evidence type="ECO:0000256" key="3">
    <source>
        <dbReference type="ARBA" id="ARBA00022475"/>
    </source>
</evidence>
<dbReference type="GO" id="GO:0005886">
    <property type="term" value="C:plasma membrane"/>
    <property type="evidence" value="ECO:0007669"/>
    <property type="project" value="UniProtKB-SubCell"/>
</dbReference>
<evidence type="ECO:0000256" key="2">
    <source>
        <dbReference type="ARBA" id="ARBA00007430"/>
    </source>
</evidence>
<evidence type="ECO:0000256" key="5">
    <source>
        <dbReference type="ARBA" id="ARBA00022989"/>
    </source>
</evidence>
<protein>
    <submittedName>
        <fullName evidence="8">Lipopolysaccharide biosynthesis protein</fullName>
    </submittedName>
</protein>
<feature type="transmembrane region" description="Helical" evidence="7">
    <location>
        <begin position="12"/>
        <end position="38"/>
    </location>
</feature>
<feature type="transmembrane region" description="Helical" evidence="7">
    <location>
        <begin position="409"/>
        <end position="436"/>
    </location>
</feature>
<dbReference type="InterPro" id="IPR050833">
    <property type="entry name" value="Poly_Biosynth_Transport"/>
</dbReference>
<dbReference type="Pfam" id="PF13440">
    <property type="entry name" value="Polysacc_synt_3"/>
    <property type="match status" value="1"/>
</dbReference>
<keyword evidence="5 7" id="KW-1133">Transmembrane helix</keyword>
<keyword evidence="3" id="KW-1003">Cell membrane</keyword>
<evidence type="ECO:0000256" key="6">
    <source>
        <dbReference type="ARBA" id="ARBA00023136"/>
    </source>
</evidence>
<feature type="transmembrane region" description="Helical" evidence="7">
    <location>
        <begin position="328"/>
        <end position="349"/>
    </location>
</feature>
<evidence type="ECO:0000313" key="9">
    <source>
        <dbReference type="Proteomes" id="UP000292003"/>
    </source>
</evidence>
<dbReference type="Proteomes" id="UP000292003">
    <property type="component" value="Unassembled WGS sequence"/>
</dbReference>
<keyword evidence="6 7" id="KW-0472">Membrane</keyword>
<name>A0A4Q7J916_9PSEU</name>
<dbReference type="EMBL" id="SFCC01000004">
    <property type="protein sequence ID" value="RZQ64230.1"/>
    <property type="molecule type" value="Genomic_DNA"/>
</dbReference>
<evidence type="ECO:0000256" key="7">
    <source>
        <dbReference type="SAM" id="Phobius"/>
    </source>
</evidence>
<proteinExistence type="inferred from homology"/>
<reference evidence="8 9" key="1">
    <citation type="submission" date="2019-02" db="EMBL/GenBank/DDBJ databases">
        <title>Draft genome sequence of Amycolatopsis sp. 8-3EHSu isolated from roots of Suaeda maritima.</title>
        <authorList>
            <person name="Duangmal K."/>
            <person name="Chantavorakit T."/>
        </authorList>
    </citation>
    <scope>NUCLEOTIDE SEQUENCE [LARGE SCALE GENOMIC DNA]</scope>
    <source>
        <strain evidence="8 9">8-3EHSu</strain>
    </source>
</reference>
<comment type="similarity">
    <text evidence="2">Belongs to the polysaccharide synthase family.</text>
</comment>
<dbReference type="AlphaFoldDB" id="A0A4Q7J916"/>
<dbReference type="PANTHER" id="PTHR30250:SF10">
    <property type="entry name" value="LIPOPOLYSACCHARIDE BIOSYNTHESIS PROTEIN WZXC"/>
    <property type="match status" value="1"/>
</dbReference>
<dbReference type="OrthoDB" id="9770347at2"/>
<feature type="transmembrane region" description="Helical" evidence="7">
    <location>
        <begin position="44"/>
        <end position="68"/>
    </location>
</feature>
<comment type="caution">
    <text evidence="8">The sequence shown here is derived from an EMBL/GenBank/DDBJ whole genome shotgun (WGS) entry which is preliminary data.</text>
</comment>